<keyword evidence="2" id="KW-1185">Reference proteome</keyword>
<organism evidence="1 2">
    <name type="scientific">Haemonchus placei</name>
    <name type="common">Barber's pole worm</name>
    <dbReference type="NCBI Taxonomy" id="6290"/>
    <lineage>
        <taxon>Eukaryota</taxon>
        <taxon>Metazoa</taxon>
        <taxon>Ecdysozoa</taxon>
        <taxon>Nematoda</taxon>
        <taxon>Chromadorea</taxon>
        <taxon>Rhabditida</taxon>
        <taxon>Rhabditina</taxon>
        <taxon>Rhabditomorpha</taxon>
        <taxon>Strongyloidea</taxon>
        <taxon>Trichostrongylidae</taxon>
        <taxon>Haemonchus</taxon>
    </lineage>
</organism>
<gene>
    <name evidence="1" type="ORF">HPLM_LOCUS14298</name>
</gene>
<dbReference type="EMBL" id="UZAF01018516">
    <property type="protein sequence ID" value="VDO52368.1"/>
    <property type="molecule type" value="Genomic_DNA"/>
</dbReference>
<evidence type="ECO:0000313" key="2">
    <source>
        <dbReference type="Proteomes" id="UP000268014"/>
    </source>
</evidence>
<dbReference type="Proteomes" id="UP000268014">
    <property type="component" value="Unassembled WGS sequence"/>
</dbReference>
<name>A0A3P7ZI38_HAEPC</name>
<proteinExistence type="predicted"/>
<accession>A0A3P7ZI38</accession>
<protein>
    <submittedName>
        <fullName evidence="1">Uncharacterized protein</fullName>
    </submittedName>
</protein>
<sequence>MQKTTSLPASFDFGSICTSFLFVDGRFAMPPLSFSRVCRYCSGCSQDRRDDMAERGAYMRFLLLSGGLVEVDGSNLVSSTLLADVLGFIELSTITTSSSRNIGHLDSNCGLNVFIERRER</sequence>
<evidence type="ECO:0000313" key="1">
    <source>
        <dbReference type="EMBL" id="VDO52368.1"/>
    </source>
</evidence>
<dbReference type="AlphaFoldDB" id="A0A3P7ZI38"/>
<reference evidence="1 2" key="1">
    <citation type="submission" date="2018-11" db="EMBL/GenBank/DDBJ databases">
        <authorList>
            <consortium name="Pathogen Informatics"/>
        </authorList>
    </citation>
    <scope>NUCLEOTIDE SEQUENCE [LARGE SCALE GENOMIC DNA]</scope>
    <source>
        <strain evidence="1 2">MHpl1</strain>
    </source>
</reference>